<proteinExistence type="inferred from homology"/>
<evidence type="ECO:0000256" key="2">
    <source>
        <dbReference type="ARBA" id="ARBA00008054"/>
    </source>
</evidence>
<accession>A0A433SLE4</accession>
<keyword evidence="9 13" id="KW-0472">Membrane</keyword>
<dbReference type="PROSITE" id="PS51470">
    <property type="entry name" value="FG_GAP"/>
    <property type="match status" value="2"/>
</dbReference>
<feature type="repeat" description="FG-GAP" evidence="12">
    <location>
        <begin position="311"/>
        <end position="375"/>
    </location>
</feature>
<dbReference type="InterPro" id="IPR028994">
    <property type="entry name" value="Integrin_alpha_N"/>
</dbReference>
<dbReference type="Gene3D" id="2.130.10.130">
    <property type="entry name" value="Integrin alpha, N-terminal"/>
    <property type="match status" value="1"/>
</dbReference>
<feature type="repeat" description="FG-GAP" evidence="12">
    <location>
        <begin position="378"/>
        <end position="435"/>
    </location>
</feature>
<evidence type="ECO:0000256" key="3">
    <source>
        <dbReference type="ARBA" id="ARBA00022692"/>
    </source>
</evidence>
<dbReference type="InterPro" id="IPR000413">
    <property type="entry name" value="Integrin_alpha"/>
</dbReference>
<evidence type="ECO:0000256" key="7">
    <source>
        <dbReference type="ARBA" id="ARBA00022989"/>
    </source>
</evidence>
<dbReference type="PROSITE" id="PS00242">
    <property type="entry name" value="INTEGRIN_ALPHA"/>
    <property type="match status" value="1"/>
</dbReference>
<dbReference type="SUPFAM" id="SSF69179">
    <property type="entry name" value="Integrin domains"/>
    <property type="match status" value="3"/>
</dbReference>
<feature type="domain" description="Integrin alpha first immunoglubulin-like" evidence="15">
    <location>
        <begin position="486"/>
        <end position="637"/>
    </location>
</feature>
<feature type="region of interest" description="Disordered" evidence="14">
    <location>
        <begin position="1108"/>
        <end position="1130"/>
    </location>
</feature>
<dbReference type="SUPFAM" id="SSF69318">
    <property type="entry name" value="Integrin alpha N-terminal domain"/>
    <property type="match status" value="1"/>
</dbReference>
<dbReference type="InterPro" id="IPR013519">
    <property type="entry name" value="Int_alpha_beta-p"/>
</dbReference>
<dbReference type="Pfam" id="PF08441">
    <property type="entry name" value="Integrin_A_Ig_1"/>
    <property type="match status" value="1"/>
</dbReference>
<dbReference type="GO" id="GO:0007160">
    <property type="term" value="P:cell-matrix adhesion"/>
    <property type="evidence" value="ECO:0007669"/>
    <property type="project" value="TreeGrafter"/>
</dbReference>
<dbReference type="EMBL" id="RQTK01001525">
    <property type="protein sequence ID" value="RUS69964.1"/>
    <property type="molecule type" value="Genomic_DNA"/>
</dbReference>
<dbReference type="SMART" id="SM00191">
    <property type="entry name" value="Int_alpha"/>
    <property type="match status" value="3"/>
</dbReference>
<dbReference type="GO" id="GO:0005178">
    <property type="term" value="F:integrin binding"/>
    <property type="evidence" value="ECO:0007669"/>
    <property type="project" value="TreeGrafter"/>
</dbReference>
<keyword evidence="4" id="KW-0732">Signal</keyword>
<evidence type="ECO:0000313" key="17">
    <source>
        <dbReference type="EMBL" id="RUS69964.1"/>
    </source>
</evidence>
<dbReference type="OrthoDB" id="5573735at2759"/>
<comment type="subcellular location">
    <subcellularLocation>
        <location evidence="1 13">Membrane</location>
        <topology evidence="1 13">Single-pass type I membrane protein</topology>
    </subcellularLocation>
</comment>
<keyword evidence="10 13" id="KW-0675">Receptor</keyword>
<keyword evidence="6 13" id="KW-0130">Cell adhesion</keyword>
<evidence type="ECO:0000256" key="14">
    <source>
        <dbReference type="SAM" id="MobiDB-lite"/>
    </source>
</evidence>
<keyword evidence="18" id="KW-1185">Reference proteome</keyword>
<evidence type="ECO:0000256" key="13">
    <source>
        <dbReference type="RuleBase" id="RU003762"/>
    </source>
</evidence>
<keyword evidence="8 13" id="KW-0401">Integrin</keyword>
<keyword evidence="3 13" id="KW-0812">Transmembrane</keyword>
<dbReference type="InterPro" id="IPR032695">
    <property type="entry name" value="Integrin_dom_sf"/>
</dbReference>
<dbReference type="Pfam" id="PF20805">
    <property type="entry name" value="Integrin_A_Ig_2"/>
    <property type="match status" value="1"/>
</dbReference>
<evidence type="ECO:0000256" key="1">
    <source>
        <dbReference type="ARBA" id="ARBA00004479"/>
    </source>
</evidence>
<dbReference type="InterPro" id="IPR018184">
    <property type="entry name" value="Integrin_alpha_C_CS"/>
</dbReference>
<dbReference type="STRING" id="188477.A0A433SLE4"/>
<dbReference type="GO" id="GO:0009897">
    <property type="term" value="C:external side of plasma membrane"/>
    <property type="evidence" value="ECO:0007669"/>
    <property type="project" value="TreeGrafter"/>
</dbReference>
<comment type="similarity">
    <text evidence="2 13">Belongs to the integrin alpha chain family.</text>
</comment>
<dbReference type="GO" id="GO:0008305">
    <property type="term" value="C:integrin complex"/>
    <property type="evidence" value="ECO:0007669"/>
    <property type="project" value="InterPro"/>
</dbReference>
<organism evidence="17 18">
    <name type="scientific">Elysia chlorotica</name>
    <name type="common">Eastern emerald elysia</name>
    <name type="synonym">Sea slug</name>
    <dbReference type="NCBI Taxonomy" id="188477"/>
    <lineage>
        <taxon>Eukaryota</taxon>
        <taxon>Metazoa</taxon>
        <taxon>Spiralia</taxon>
        <taxon>Lophotrochozoa</taxon>
        <taxon>Mollusca</taxon>
        <taxon>Gastropoda</taxon>
        <taxon>Heterobranchia</taxon>
        <taxon>Euthyneura</taxon>
        <taxon>Panpulmonata</taxon>
        <taxon>Sacoglossa</taxon>
        <taxon>Placobranchoidea</taxon>
        <taxon>Plakobranchidae</taxon>
        <taxon>Elysia</taxon>
    </lineage>
</organism>
<evidence type="ECO:0000256" key="11">
    <source>
        <dbReference type="ARBA" id="ARBA00023180"/>
    </source>
</evidence>
<evidence type="ECO:0000256" key="5">
    <source>
        <dbReference type="ARBA" id="ARBA00022737"/>
    </source>
</evidence>
<evidence type="ECO:0000256" key="4">
    <source>
        <dbReference type="ARBA" id="ARBA00022729"/>
    </source>
</evidence>
<evidence type="ECO:0000256" key="6">
    <source>
        <dbReference type="ARBA" id="ARBA00022889"/>
    </source>
</evidence>
<dbReference type="PANTHER" id="PTHR23220:SF122">
    <property type="entry name" value="INTEGRIN ALPHA-PS1"/>
    <property type="match status" value="1"/>
</dbReference>
<dbReference type="Pfam" id="PF01839">
    <property type="entry name" value="FG-GAP"/>
    <property type="match status" value="2"/>
</dbReference>
<dbReference type="InterPro" id="IPR013649">
    <property type="entry name" value="Integrin_alpha_Ig-like_1"/>
</dbReference>
<evidence type="ECO:0000256" key="12">
    <source>
        <dbReference type="PROSITE-ProRule" id="PRU00803"/>
    </source>
</evidence>
<sequence>MRLPSLQSLTSVRWKNYLLLCAVSLLLAPLVRVSAFNIGTSGARVIRGNADTLFGTTLHFLPETSKLKSPGELMLLVSAPKENTTTTTGNKALGAVHTCTDIFKPSPSCSPFHDRADLNIRNAERRELFGFAVAVNDDGSSIICSPHFTDTNPRSAYFSIGRCSVVNESTPNTGHEYTPFYNAQDQWRRYVGVVNVSPTVKKTAYFEGLASYGFSVDSKMGDFFVAGAPGVMEGEGTVVYTDFDNNLIKFNVPFKYNLNTTAYGYLGYDVKIGQFCDNSEICFAASSPNLNRIGAVQIFKKVNKEGSDDLERIQFIQGSQAWAYFGYSLAACDVNNDGWDELLVGTPHFTDVDNANGQDQGRVFVYSRTDSNQDLQHHITLEGSRSQFGRFGSTVQCLGDINLDGYMDVAVGAPSEDNGAGNVHIYLGSSSGLSNPSNQRITASSLPVPLNGIGYAVSRSHTIPGSKYPIIAISSVAEDTVVVLSTRPIVDANVTLVATPNLIDLNEVCSDDDIEGPCFTVELCLSGDVRGGGSWDNRFNINLAIDTNVKTTGRKRALFRMSNGSYQESVEMMFDATRKRCVQYTAAVITAQGNRDRFSPVTINVDFSLASTTDDNTTPVLDAIAPQSKSTTVTFKNDCGDNNICDVDLSITGKLDYFGHKSGWTSIVVDGTKELFVELSIKNSQETNYWTVVEIAVNLDLPFSRPTPSTDPSITCQAVTQDTDETGTMPVQESKVICNYYKPLKNGETVKVGVAFDTFEISLEKKTLTVTAKVMPKNLETSKEIVPSDNTLELYTNVQIIADVTVNGVSSPAEMTVQDVKPISLDGKTNILDAYKPKDVEDLSLTHKFLVRNKGPSTLLPTKVRMSIPFYLTDASQFVNSFTVEMTSDSGDVSVCKSIKNFDSFGRVIQATTGSPIRTTKKTVEDKTTTDATMTTTLEVKKTTNDYWFPGAEPRRRRSTLSRNRRSAAALNSNIYIQSCKLDPVYCQVFECDLSHGLKRDHYAEVNVSLVVNKLNIPVPQSFNTFWYEVRAEVIQPKHELMDDWQEEEGTGNSVTKFHLVESGGKINIWIIIGSIIGGLILITIVVIILWRAGFFKRNKHQQVAQWKRESQRRSRYSSVPQSDGGPQKE</sequence>
<evidence type="ECO:0000256" key="10">
    <source>
        <dbReference type="ARBA" id="ARBA00023170"/>
    </source>
</evidence>
<evidence type="ECO:0000256" key="8">
    <source>
        <dbReference type="ARBA" id="ARBA00023037"/>
    </source>
</evidence>
<keyword evidence="7 13" id="KW-1133">Transmembrane helix</keyword>
<feature type="transmembrane region" description="Helical" evidence="13">
    <location>
        <begin position="1069"/>
        <end position="1091"/>
    </location>
</feature>
<evidence type="ECO:0000256" key="9">
    <source>
        <dbReference type="ARBA" id="ARBA00023136"/>
    </source>
</evidence>
<comment type="caution">
    <text evidence="17">The sequence shown here is derived from an EMBL/GenBank/DDBJ whole genome shotgun (WGS) entry which is preliminary data.</text>
</comment>
<dbReference type="Gene3D" id="2.60.40.1460">
    <property type="entry name" value="Integrin domains. Chain A, domain 2"/>
    <property type="match status" value="1"/>
</dbReference>
<name>A0A433SLE4_ELYCH</name>
<feature type="domain" description="Integrin alpha second immunoglobulin-like" evidence="16">
    <location>
        <begin position="639"/>
        <end position="788"/>
    </location>
</feature>
<dbReference type="GO" id="GO:0007229">
    <property type="term" value="P:integrin-mediated signaling pathway"/>
    <property type="evidence" value="ECO:0007669"/>
    <property type="project" value="UniProtKB-KW"/>
</dbReference>
<evidence type="ECO:0000259" key="16">
    <source>
        <dbReference type="Pfam" id="PF20805"/>
    </source>
</evidence>
<keyword evidence="5" id="KW-0677">Repeat</keyword>
<evidence type="ECO:0000313" key="18">
    <source>
        <dbReference type="Proteomes" id="UP000271974"/>
    </source>
</evidence>
<dbReference type="GO" id="GO:0033627">
    <property type="term" value="P:cell adhesion mediated by integrin"/>
    <property type="evidence" value="ECO:0007669"/>
    <property type="project" value="TreeGrafter"/>
</dbReference>
<dbReference type="AlphaFoldDB" id="A0A433SLE4"/>
<dbReference type="InterPro" id="IPR013517">
    <property type="entry name" value="FG-GAP"/>
</dbReference>
<dbReference type="Gene3D" id="2.60.40.1530">
    <property type="entry name" value="ntegrin, alpha v. Chain A, domain 4"/>
    <property type="match status" value="1"/>
</dbReference>
<protein>
    <submittedName>
        <fullName evidence="17">Uncharacterized protein</fullName>
    </submittedName>
</protein>
<dbReference type="GO" id="GO:0098609">
    <property type="term" value="P:cell-cell adhesion"/>
    <property type="evidence" value="ECO:0007669"/>
    <property type="project" value="TreeGrafter"/>
</dbReference>
<gene>
    <name evidence="17" type="ORF">EGW08_022272</name>
</gene>
<dbReference type="PANTHER" id="PTHR23220">
    <property type="entry name" value="INTEGRIN ALPHA"/>
    <property type="match status" value="1"/>
</dbReference>
<dbReference type="Gene3D" id="1.20.5.930">
    <property type="entry name" value="Bicelle-embedded integrin alpha(iib) transmembrane segment"/>
    <property type="match status" value="1"/>
</dbReference>
<dbReference type="InterPro" id="IPR048285">
    <property type="entry name" value="Integrin_alpha_Ig-like_2"/>
</dbReference>
<dbReference type="Gene3D" id="2.60.40.1510">
    <property type="entry name" value="ntegrin, alpha v. Chain A, domain 3"/>
    <property type="match status" value="1"/>
</dbReference>
<keyword evidence="11" id="KW-0325">Glycoprotein</keyword>
<evidence type="ECO:0000259" key="15">
    <source>
        <dbReference type="Pfam" id="PF08441"/>
    </source>
</evidence>
<dbReference type="Proteomes" id="UP000271974">
    <property type="component" value="Unassembled WGS sequence"/>
</dbReference>
<dbReference type="PRINTS" id="PR01185">
    <property type="entry name" value="INTEGRINA"/>
</dbReference>
<reference evidence="17 18" key="1">
    <citation type="submission" date="2019-01" db="EMBL/GenBank/DDBJ databases">
        <title>A draft genome assembly of the solar-powered sea slug Elysia chlorotica.</title>
        <authorList>
            <person name="Cai H."/>
            <person name="Li Q."/>
            <person name="Fang X."/>
            <person name="Li J."/>
            <person name="Curtis N.E."/>
            <person name="Altenburger A."/>
            <person name="Shibata T."/>
            <person name="Feng M."/>
            <person name="Maeda T."/>
            <person name="Schwartz J.A."/>
            <person name="Shigenobu S."/>
            <person name="Lundholm N."/>
            <person name="Nishiyama T."/>
            <person name="Yang H."/>
            <person name="Hasebe M."/>
            <person name="Li S."/>
            <person name="Pierce S.K."/>
            <person name="Wang J."/>
        </authorList>
    </citation>
    <scope>NUCLEOTIDE SEQUENCE [LARGE SCALE GENOMIC DNA]</scope>
    <source>
        <strain evidence="17">EC2010</strain>
        <tissue evidence="17">Whole organism of an adult</tissue>
    </source>
</reference>